<dbReference type="PANTHER" id="PTHR45857:SF9">
    <property type="entry name" value="MULTIPLE WING HAIRS, ISOFORM C"/>
    <property type="match status" value="1"/>
</dbReference>
<dbReference type="InterPro" id="IPR016024">
    <property type="entry name" value="ARM-type_fold"/>
</dbReference>
<dbReference type="InterPro" id="IPR014768">
    <property type="entry name" value="GBD/FH3_dom"/>
</dbReference>
<dbReference type="InterPro" id="IPR010473">
    <property type="entry name" value="GTPase-bd"/>
</dbReference>
<feature type="compositionally biased region" description="Basic and acidic residues" evidence="2">
    <location>
        <begin position="644"/>
        <end position="670"/>
    </location>
</feature>
<dbReference type="Gene3D" id="1.25.10.10">
    <property type="entry name" value="Leucine-rich Repeat Variant"/>
    <property type="match status" value="1"/>
</dbReference>
<feature type="region of interest" description="Disordered" evidence="2">
    <location>
        <begin position="1"/>
        <end position="24"/>
    </location>
</feature>
<feature type="compositionally biased region" description="Basic and acidic residues" evidence="2">
    <location>
        <begin position="444"/>
        <end position="458"/>
    </location>
</feature>
<dbReference type="GO" id="GO:0030866">
    <property type="term" value="P:cortical actin cytoskeleton organization"/>
    <property type="evidence" value="ECO:0007669"/>
    <property type="project" value="TreeGrafter"/>
</dbReference>
<evidence type="ECO:0000259" key="3">
    <source>
        <dbReference type="PROSITE" id="PS51232"/>
    </source>
</evidence>
<feature type="coiled-coil region" evidence="1">
    <location>
        <begin position="301"/>
        <end position="342"/>
    </location>
</feature>
<proteinExistence type="predicted"/>
<dbReference type="InterPro" id="IPR010472">
    <property type="entry name" value="FH3_dom"/>
</dbReference>
<dbReference type="AlphaFoldDB" id="A0A194QS54"/>
<evidence type="ECO:0000313" key="4">
    <source>
        <dbReference type="EMBL" id="KPJ08353.1"/>
    </source>
</evidence>
<sequence length="899" mass="101167">MGQSGSPKLFKEKQRPPIYNPEDYATSLKKWGKKTGSGSLYDLDPGQDPNKSRTLPTQTSKDFRNPSLGVGEEMSLRQFGSPSELLTKLRADLRLSFPSFVQEFACDPLDGVTLLLELLRNVQLSQTGEGARGPPAVRRRPLLDELACLQCLWSCCTRYTDCVRKLVAGSNGVYALTVCIMSTVNKTRVLALQLLTKGCYPPANGHSMISEALSTLRLRYGEPVRFRFLVGMLQSAGGCGDLQAAGLAFINALLASAPTPQRKLYIQAELEQAGFDIITLKKIISKLPNTNDSVIKEIEDYEKQLIDIDTLSEKANEAQKEKDDLKHKLELLEKRVKILQEEKGILLSLEKCLKEKCCELQEEVTTLRTEHGNSNRKKTFVIKKKNVAHKKRDESSPPEDEGISSSERSLSPEADPQRDAMVYEMFNVKNETYYDVLRNKRQPKKTENKVLNDNKKSSDEDEETTIDEVIQELRNIVNHAESEQYIKSDQGIFEDKSSRCKDTTDSNIGINGEIKNHRPLEKTDSITSTRHSIQITSSTEYLNENNDDDNDEEEEKTRSVQSKIFPYPLKKPNSLSHLFVPQTDQGILFNRHSDMFEDYFSSDDGSDSLLSASHCQNSIDKKSSVTSFDFKECQAIFNTIAEKEKEENRNRLSRTRSREECKKPSVKRSESFQTTEKGSRQREYIDSMFYNETNKPLSVDHASLQRTNSKCSRVDEIVNLIESKKLTKSLDRIDEGLNTMVDIVVMKGPLNKSSKPYERRQRTCSVTNSDDNAPFFPLMRSNSKGSHTYKASSQKGNNDLISKAEGQQTFGLPPSKLGQGSFKNNHSSNFSNTFIVKRGHSNSGFYTGQNLLRDAPASMTSLVMNGTHSFADFKCTLSSVGSVNDYGVHKLTDMPSGLY</sequence>
<dbReference type="SMART" id="SM01139">
    <property type="entry name" value="Drf_FH3"/>
    <property type="match status" value="1"/>
</dbReference>
<evidence type="ECO:0000313" key="5">
    <source>
        <dbReference type="Proteomes" id="UP000053240"/>
    </source>
</evidence>
<dbReference type="GO" id="GO:0016477">
    <property type="term" value="P:cell migration"/>
    <property type="evidence" value="ECO:0007669"/>
    <property type="project" value="TreeGrafter"/>
</dbReference>
<dbReference type="SUPFAM" id="SSF48371">
    <property type="entry name" value="ARM repeat"/>
    <property type="match status" value="1"/>
</dbReference>
<keyword evidence="5" id="KW-1185">Reference proteome</keyword>
<dbReference type="GO" id="GO:0008360">
    <property type="term" value="P:regulation of cell shape"/>
    <property type="evidence" value="ECO:0007669"/>
    <property type="project" value="TreeGrafter"/>
</dbReference>
<accession>A0A194QS54</accession>
<organism evidence="4 5">
    <name type="scientific">Papilio machaon</name>
    <name type="common">Old World swallowtail butterfly</name>
    <dbReference type="NCBI Taxonomy" id="76193"/>
    <lineage>
        <taxon>Eukaryota</taxon>
        <taxon>Metazoa</taxon>
        <taxon>Ecdysozoa</taxon>
        <taxon>Arthropoda</taxon>
        <taxon>Hexapoda</taxon>
        <taxon>Insecta</taxon>
        <taxon>Pterygota</taxon>
        <taxon>Neoptera</taxon>
        <taxon>Endopterygota</taxon>
        <taxon>Lepidoptera</taxon>
        <taxon>Glossata</taxon>
        <taxon>Ditrysia</taxon>
        <taxon>Papilionoidea</taxon>
        <taxon>Papilionidae</taxon>
        <taxon>Papilioninae</taxon>
        <taxon>Papilio</taxon>
    </lineage>
</organism>
<evidence type="ECO:0000256" key="2">
    <source>
        <dbReference type="SAM" id="MobiDB-lite"/>
    </source>
</evidence>
<feature type="region of interest" description="Disordered" evidence="2">
    <location>
        <begin position="644"/>
        <end position="679"/>
    </location>
</feature>
<feature type="region of interest" description="Disordered" evidence="2">
    <location>
        <begin position="439"/>
        <end position="464"/>
    </location>
</feature>
<reference evidence="4 5" key="1">
    <citation type="journal article" date="2015" name="Nat. Commun.">
        <title>Outbred genome sequencing and CRISPR/Cas9 gene editing in butterflies.</title>
        <authorList>
            <person name="Li X."/>
            <person name="Fan D."/>
            <person name="Zhang W."/>
            <person name="Liu G."/>
            <person name="Zhang L."/>
            <person name="Zhao L."/>
            <person name="Fang X."/>
            <person name="Chen L."/>
            <person name="Dong Y."/>
            <person name="Chen Y."/>
            <person name="Ding Y."/>
            <person name="Zhao R."/>
            <person name="Feng M."/>
            <person name="Zhu Y."/>
            <person name="Feng Y."/>
            <person name="Jiang X."/>
            <person name="Zhu D."/>
            <person name="Xiang H."/>
            <person name="Feng X."/>
            <person name="Li S."/>
            <person name="Wang J."/>
            <person name="Zhang G."/>
            <person name="Kronforst M.R."/>
            <person name="Wang W."/>
        </authorList>
    </citation>
    <scope>NUCLEOTIDE SEQUENCE [LARGE SCALE GENOMIC DNA]</scope>
    <source>
        <strain evidence="4">Ya'a_city_454_Pm</strain>
        <tissue evidence="4">Whole body</tissue>
    </source>
</reference>
<feature type="compositionally biased region" description="Polar residues" evidence="2">
    <location>
        <begin position="525"/>
        <end position="542"/>
    </location>
</feature>
<feature type="region of interest" description="Disordered" evidence="2">
    <location>
        <begin position="752"/>
        <end position="771"/>
    </location>
</feature>
<protein>
    <submittedName>
        <fullName evidence="4">Formin-like protein 2</fullName>
    </submittedName>
</protein>
<evidence type="ECO:0000256" key="1">
    <source>
        <dbReference type="SAM" id="Coils"/>
    </source>
</evidence>
<dbReference type="EMBL" id="KQ461155">
    <property type="protein sequence ID" value="KPJ08353.1"/>
    <property type="molecule type" value="Genomic_DNA"/>
</dbReference>
<gene>
    <name evidence="4" type="ORF">RR48_13092</name>
</gene>
<feature type="compositionally biased region" description="Acidic residues" evidence="2">
    <location>
        <begin position="545"/>
        <end position="554"/>
    </location>
</feature>
<feature type="region of interest" description="Disordered" evidence="2">
    <location>
        <begin position="36"/>
        <end position="67"/>
    </location>
</feature>
<dbReference type="PROSITE" id="PS51232">
    <property type="entry name" value="GBD_FH3"/>
    <property type="match status" value="1"/>
</dbReference>
<dbReference type="GO" id="GO:0051015">
    <property type="term" value="F:actin filament binding"/>
    <property type="evidence" value="ECO:0007669"/>
    <property type="project" value="TreeGrafter"/>
</dbReference>
<dbReference type="GO" id="GO:0005829">
    <property type="term" value="C:cytosol"/>
    <property type="evidence" value="ECO:0007669"/>
    <property type="project" value="TreeGrafter"/>
</dbReference>
<dbReference type="PANTHER" id="PTHR45857">
    <property type="entry name" value="FORMIN-LIKE PROTEIN"/>
    <property type="match status" value="1"/>
</dbReference>
<feature type="domain" description="GBD/FH3" evidence="3">
    <location>
        <begin position="12"/>
        <end position="394"/>
    </location>
</feature>
<feature type="region of interest" description="Disordered" evidence="2">
    <location>
        <begin position="520"/>
        <end position="559"/>
    </location>
</feature>
<dbReference type="SMART" id="SM01140">
    <property type="entry name" value="Drf_GBD"/>
    <property type="match status" value="1"/>
</dbReference>
<name>A0A194QS54_PAPMA</name>
<dbReference type="Proteomes" id="UP000053240">
    <property type="component" value="Unassembled WGS sequence"/>
</dbReference>
<dbReference type="STRING" id="76193.A0A194QS54"/>
<feature type="compositionally biased region" description="Basic residues" evidence="2">
    <location>
        <begin position="374"/>
        <end position="390"/>
    </location>
</feature>
<feature type="region of interest" description="Disordered" evidence="2">
    <location>
        <begin position="366"/>
        <end position="417"/>
    </location>
</feature>
<dbReference type="InParanoid" id="A0A194QS54"/>
<keyword evidence="1" id="KW-0175">Coiled coil</keyword>
<dbReference type="FunCoup" id="A0A194QS54">
    <property type="interactions" value="16"/>
</dbReference>
<dbReference type="InterPro" id="IPR011989">
    <property type="entry name" value="ARM-like"/>
</dbReference>
<dbReference type="InterPro" id="IPR043592">
    <property type="entry name" value="FMNL_animal"/>
</dbReference>
<dbReference type="GO" id="GO:0031267">
    <property type="term" value="F:small GTPase binding"/>
    <property type="evidence" value="ECO:0007669"/>
    <property type="project" value="InterPro"/>
</dbReference>